<dbReference type="GO" id="GO:0036297">
    <property type="term" value="P:interstrand cross-link repair"/>
    <property type="evidence" value="ECO:0007669"/>
    <property type="project" value="InterPro"/>
</dbReference>
<dbReference type="Pfam" id="PF24783">
    <property type="entry name" value="FANCA_arcN"/>
    <property type="match status" value="1"/>
</dbReference>
<proteinExistence type="predicted"/>
<evidence type="ECO:0000259" key="2">
    <source>
        <dbReference type="Pfam" id="PF24781"/>
    </source>
</evidence>
<dbReference type="EMBL" id="CALNXJ010000006">
    <property type="protein sequence ID" value="CAH3042546.1"/>
    <property type="molecule type" value="Genomic_DNA"/>
</dbReference>
<dbReference type="InterPro" id="IPR031729">
    <property type="entry name" value="Fanconi_A_N"/>
</dbReference>
<dbReference type="InterPro" id="IPR055386">
    <property type="entry name" value="FANCA_helical"/>
</dbReference>
<evidence type="ECO:0000259" key="3">
    <source>
        <dbReference type="Pfam" id="PF24783"/>
    </source>
</evidence>
<dbReference type="Proteomes" id="UP001159428">
    <property type="component" value="Unassembled WGS sequence"/>
</dbReference>
<dbReference type="Pfam" id="PF24781">
    <property type="entry name" value="FANCA_helical"/>
    <property type="match status" value="1"/>
</dbReference>
<dbReference type="GO" id="GO:0043240">
    <property type="term" value="C:Fanconi anaemia nuclear complex"/>
    <property type="evidence" value="ECO:0007669"/>
    <property type="project" value="InterPro"/>
</dbReference>
<protein>
    <recommendedName>
        <fullName evidence="6">Fanconi anemia group A protein</fullName>
    </recommendedName>
</protein>
<name>A0AAU9W1K8_9CNID</name>
<feature type="domain" description="Fanconi anaemia group A protein arcN subdomain" evidence="3">
    <location>
        <begin position="656"/>
        <end position="900"/>
    </location>
</feature>
<dbReference type="InterPro" id="IPR003516">
    <property type="entry name" value="FANCA"/>
</dbReference>
<evidence type="ECO:0008006" key="6">
    <source>
        <dbReference type="Google" id="ProtNLM"/>
    </source>
</evidence>
<dbReference type="PANTHER" id="PTHR12047">
    <property type="entry name" value="FANCONI ANEMIA GROUP A PROTEIN"/>
    <property type="match status" value="1"/>
</dbReference>
<feature type="domain" description="Fanconi anaemia group A protein N-terminal" evidence="1">
    <location>
        <begin position="178"/>
        <end position="517"/>
    </location>
</feature>
<sequence length="1451" mass="164736">MELESYCRTKRSRESYADGNIGENAQHKFKRLLESTQIKECASTDGSVGELKKAVLQMVNDNFSFEGILRESEDHDECDPHHKNPKFELCSFLSVKSCFDVLKCQASKAACPLELLAAERLSGRLIAVCSSSEQLLSKEQLESVMAVLELIKNMLSEQCFNRVYFTKHLTTKGPTIPLEVVWMLHKNCIVSFNTYLACCLQYCETVDAVADGLIALCLNKMDMEKQENILSDLLGRLLTFSFPESKMNEGCNSSFEKVSQEILDIVVDKTDYSVCKKVENSSLEQNSSDRFCVLEIIRKLNDVPCTTKKKFFARQLTRFFSMQTDVEKSVLHLAFCNQKELKFSSLGEATRRVFEQFLLVFDPMSVMESLKNTFFKEKVNVEGILAFLSVFVVLVKEAAGMLEGYVCDLVNDALNNSNSSTLSIAFLVIRQVTQQGGHVSQPYVSWFQNTFGDQGNPKLNNRKTVQLFVKFLSDLVPYEPPEYLKVHVIKAPQVPAKLRELVTDYVSLAKTRLMDLKEPVELMGIYGNSKETSGTDAKSEHTKQLEQASSDVEKVIESFEKSGKVPSTVMEASIFRKPYFIGRFLPALLTPRKVPEEPDGRAQFIEVLSTAGKIPKSMLSAYQSACEKITIEQIEVSSSEDEGTLSGMEKLVKSAEKFTKLVTESLKGTDVSRHSGRISSQLSIISGTIHSMIKMNKETQSPDQFVKLDVSEIEATYTDPVVNTLLDAFCQTCDAVNSHASESLDLLKRYYWASQFVAMFSSITPLHKNLYCQLWRKCCYEGSSVTNEETRGLAVFLCYLCANQKTLLPVLLQGVTHRSGRNASEITTICSFLNSLCEHIPICSRRWMYFYLRFSCSYVQHALKVFASNTAEIDANTGESTGYLSSVMLQKMFYLFHRLNVHGQRLFFKPALDSDLLSIVKNLTSLQKFQELREKGGELCFYEWCILELSISARDDFLPESDRRIYHQYRVLDHFLPQGSPQGGCDGSARKACSVIFHALLDFEHRFTQQPNDVEVSRKDMIHLLQELVPMLSQHSNDNTSAPSGKNWRGSWLLEQFNSRLEKIQSSAKNQNGGAQNNELLNSSVVVSCVNLAMHLPPFLLFADQMDSSLDTQSITHVINFINAYLRPYISDNCCLPFDVTLFIFKAWLTFTRRPFHESRNPQLLSKFMTACPLFFASALYYWKQLRPLAITQVDVTTYGSLNQAELLLNWKNRVETSQPVSLEDLDHVDVNLVASFIAVNLYTLNSQVMKIFLQESKRPTEFMRKVAVCLFDCIMTEFSRMILHGDEICKNEALRDSAWKLFTSFPKTLFVFRIDESGEFREVLLSLRSLVLNEQLIRLYPAVFFSFFANFPNEALQEATKISGFLTVTLCMYNSFVFLRKECLNGVVNMAADFSPLHLDFCRQVTNFVRDCVLSSPVDQLRSLSKDVISSCTAELRQFLKSQLVKRQGR</sequence>
<dbReference type="Pfam" id="PF15865">
    <property type="entry name" value="Fanconi_A_N"/>
    <property type="match status" value="1"/>
</dbReference>
<reference evidence="4 5" key="1">
    <citation type="submission" date="2022-05" db="EMBL/GenBank/DDBJ databases">
        <authorList>
            <consortium name="Genoscope - CEA"/>
            <person name="William W."/>
        </authorList>
    </citation>
    <scope>NUCLEOTIDE SEQUENCE [LARGE SCALE GENOMIC DNA]</scope>
</reference>
<accession>A0AAU9W1K8</accession>
<evidence type="ECO:0000259" key="1">
    <source>
        <dbReference type="Pfam" id="PF15865"/>
    </source>
</evidence>
<evidence type="ECO:0000313" key="5">
    <source>
        <dbReference type="Proteomes" id="UP001159428"/>
    </source>
</evidence>
<gene>
    <name evidence="4" type="ORF">PMEA_00028872</name>
</gene>
<evidence type="ECO:0000313" key="4">
    <source>
        <dbReference type="EMBL" id="CAH3042546.1"/>
    </source>
</evidence>
<dbReference type="InterPro" id="IPR055387">
    <property type="entry name" value="FANCA_arcN"/>
</dbReference>
<comment type="caution">
    <text evidence="4">The sequence shown here is derived from an EMBL/GenBank/DDBJ whole genome shotgun (WGS) entry which is preliminary data.</text>
</comment>
<dbReference type="PANTHER" id="PTHR12047:SF2">
    <property type="entry name" value="FANCONI ANEMIA GROUP A PROTEIN"/>
    <property type="match status" value="1"/>
</dbReference>
<keyword evidence="5" id="KW-1185">Reference proteome</keyword>
<organism evidence="4 5">
    <name type="scientific">Pocillopora meandrina</name>
    <dbReference type="NCBI Taxonomy" id="46732"/>
    <lineage>
        <taxon>Eukaryota</taxon>
        <taxon>Metazoa</taxon>
        <taxon>Cnidaria</taxon>
        <taxon>Anthozoa</taxon>
        <taxon>Hexacorallia</taxon>
        <taxon>Scleractinia</taxon>
        <taxon>Astrocoeniina</taxon>
        <taxon>Pocilloporidae</taxon>
        <taxon>Pocillopora</taxon>
    </lineage>
</organism>
<feature type="domain" description="Fanconi anaemia group A protein helical" evidence="2">
    <location>
        <begin position="546"/>
        <end position="626"/>
    </location>
</feature>